<gene>
    <name evidence="1" type="ORF">HGP28_16390</name>
</gene>
<dbReference type="Proteomes" id="UP000535589">
    <property type="component" value="Unassembled WGS sequence"/>
</dbReference>
<keyword evidence="2" id="KW-1185">Reference proteome</keyword>
<dbReference type="AlphaFoldDB" id="A0A7X8TT84"/>
<evidence type="ECO:0000313" key="1">
    <source>
        <dbReference type="EMBL" id="NLS14450.1"/>
    </source>
</evidence>
<proteinExistence type="predicted"/>
<name>A0A7X8TT84_9VIBR</name>
<comment type="caution">
    <text evidence="1">The sequence shown here is derived from an EMBL/GenBank/DDBJ whole genome shotgun (WGS) entry which is preliminary data.</text>
</comment>
<protein>
    <submittedName>
        <fullName evidence="1">YdcF family protein</fullName>
    </submittedName>
</protein>
<dbReference type="RefSeq" id="WP_168837546.1">
    <property type="nucleotide sequence ID" value="NZ_JABAIK010000021.1"/>
</dbReference>
<dbReference type="EMBL" id="JABAIK010000021">
    <property type="protein sequence ID" value="NLS14450.1"/>
    <property type="molecule type" value="Genomic_DNA"/>
</dbReference>
<sequence length="202" mass="22885">MALLTHDVWHTQTAHLLSTCGHLVTCDHFGEPSHTKAILAFAFGELHDVNLSLADRVCQLPDSLPCYAQSEIAYHLEQPLLHAIHSSDYQTTTDVARRARELGCPKNITLVAQAWHAPRCIHTCNQMGFEVAALRVVNAFSSHDPQFWVRSAHDWCLKERWRQLPWVDLSAVTTTSLNAQLTHYRHITSRCSGQKWFGLPVK</sequence>
<accession>A0A7X8TT84</accession>
<reference evidence="1 2" key="1">
    <citation type="submission" date="2020-04" db="EMBL/GenBank/DDBJ databases">
        <title>Vibrio sp. SM6, a novel species isolated from seawater.</title>
        <authorList>
            <person name="Wang X."/>
        </authorList>
    </citation>
    <scope>NUCLEOTIDE SEQUENCE [LARGE SCALE GENOMIC DNA]</scope>
    <source>
        <strain evidence="1 2">SM6</strain>
    </source>
</reference>
<evidence type="ECO:0000313" key="2">
    <source>
        <dbReference type="Proteomes" id="UP000535589"/>
    </source>
</evidence>
<organism evidence="1 2">
    <name type="scientific">Vibrio agarilyticus</name>
    <dbReference type="NCBI Taxonomy" id="2726741"/>
    <lineage>
        <taxon>Bacteria</taxon>
        <taxon>Pseudomonadati</taxon>
        <taxon>Pseudomonadota</taxon>
        <taxon>Gammaproteobacteria</taxon>
        <taxon>Vibrionales</taxon>
        <taxon>Vibrionaceae</taxon>
        <taxon>Vibrio</taxon>
    </lineage>
</organism>